<dbReference type="KEGG" id="char:122130704"/>
<evidence type="ECO:0000313" key="5">
    <source>
        <dbReference type="Proteomes" id="UP000515152"/>
    </source>
</evidence>
<evidence type="ECO:0000313" key="6">
    <source>
        <dbReference type="RefSeq" id="XP_042561364.1"/>
    </source>
</evidence>
<dbReference type="AlphaFoldDB" id="A0A8M1KHR9"/>
<feature type="region of interest" description="Disordered" evidence="1">
    <location>
        <begin position="192"/>
        <end position="242"/>
    </location>
</feature>
<feature type="domain" description="Shisa N-terminal" evidence="4">
    <location>
        <begin position="30"/>
        <end position="84"/>
    </location>
</feature>
<gene>
    <name evidence="6" type="primary">LOC122130704</name>
</gene>
<dbReference type="OrthoDB" id="10025410at2759"/>
<evidence type="ECO:0000256" key="3">
    <source>
        <dbReference type="SAM" id="SignalP"/>
    </source>
</evidence>
<dbReference type="Proteomes" id="UP000515152">
    <property type="component" value="Unplaced"/>
</dbReference>
<evidence type="ECO:0000256" key="1">
    <source>
        <dbReference type="SAM" id="MobiDB-lite"/>
    </source>
</evidence>
<organism evidence="5 6">
    <name type="scientific">Clupea harengus</name>
    <name type="common">Atlantic herring</name>
    <dbReference type="NCBI Taxonomy" id="7950"/>
    <lineage>
        <taxon>Eukaryota</taxon>
        <taxon>Metazoa</taxon>
        <taxon>Chordata</taxon>
        <taxon>Craniata</taxon>
        <taxon>Vertebrata</taxon>
        <taxon>Euteleostomi</taxon>
        <taxon>Actinopterygii</taxon>
        <taxon>Neopterygii</taxon>
        <taxon>Teleostei</taxon>
        <taxon>Clupei</taxon>
        <taxon>Clupeiformes</taxon>
        <taxon>Clupeoidei</taxon>
        <taxon>Clupeidae</taxon>
        <taxon>Clupea</taxon>
    </lineage>
</organism>
<keyword evidence="5" id="KW-1185">Reference proteome</keyword>
<dbReference type="RefSeq" id="XP_042561364.1">
    <property type="nucleotide sequence ID" value="XM_042705430.1"/>
</dbReference>
<dbReference type="InterPro" id="IPR053891">
    <property type="entry name" value="Shisa_N"/>
</dbReference>
<feature type="chain" id="PRO_5035443508" evidence="3">
    <location>
        <begin position="26"/>
        <end position="296"/>
    </location>
</feature>
<feature type="signal peptide" evidence="3">
    <location>
        <begin position="1"/>
        <end position="25"/>
    </location>
</feature>
<dbReference type="Pfam" id="PF13908">
    <property type="entry name" value="Shisa_N"/>
    <property type="match status" value="1"/>
</dbReference>
<evidence type="ECO:0000259" key="4">
    <source>
        <dbReference type="Pfam" id="PF13908"/>
    </source>
</evidence>
<protein>
    <submittedName>
        <fullName evidence="6">Protein shisa-8-like</fullName>
    </submittedName>
</protein>
<keyword evidence="3" id="KW-0732">Signal</keyword>
<feature type="compositionally biased region" description="Pro residues" evidence="1">
    <location>
        <begin position="231"/>
        <end position="242"/>
    </location>
</feature>
<reference evidence="6" key="1">
    <citation type="submission" date="2025-08" db="UniProtKB">
        <authorList>
            <consortium name="RefSeq"/>
        </authorList>
    </citation>
    <scope>IDENTIFICATION</scope>
</reference>
<keyword evidence="2" id="KW-0812">Transmembrane</keyword>
<feature type="transmembrane region" description="Helical" evidence="2">
    <location>
        <begin position="110"/>
        <end position="135"/>
    </location>
</feature>
<name>A0A8M1KHR9_CLUHA</name>
<keyword evidence="2" id="KW-1133">Transmembrane helix</keyword>
<evidence type="ECO:0000256" key="2">
    <source>
        <dbReference type="SAM" id="Phobius"/>
    </source>
</evidence>
<keyword evidence="2" id="KW-0472">Membrane</keyword>
<sequence>MFTPSYLLSLSACVLLTVTNTRVTATATTGEYCHGWTDQRNNRREGFYCPEKDDRKSAIICCGRCEYRYCCSDGTARLDQGTCTDADPDRKLPSKAEVVADEFIAGDYPVYVPFLIVGSAFLALLLFGGSACFLYSRQSSSQSVAVATTATAMTTTLSCSSSTSLCPHGDHTLGDQPRCRGDSCHHQHLCRGNQPGSSERPAVEAGSALSKAASPAPYATMPRPDSAQDTPPWPLTPFPKLPISPQQLPPGVLIPAALLRGYILPSQPTPTPTPTAAQRQYRIPSPPPSLTESPHR</sequence>
<accession>A0A8M1KHR9</accession>
<proteinExistence type="predicted"/>
<feature type="region of interest" description="Disordered" evidence="1">
    <location>
        <begin position="263"/>
        <end position="296"/>
    </location>
</feature>
<dbReference type="GeneID" id="122130704"/>